<protein>
    <submittedName>
        <fullName evidence="2">Uncharacterized protein</fullName>
    </submittedName>
</protein>
<feature type="compositionally biased region" description="Basic residues" evidence="1">
    <location>
        <begin position="344"/>
        <end position="354"/>
    </location>
</feature>
<dbReference type="AlphaFoldDB" id="A0A8W8MN97"/>
<proteinExistence type="predicted"/>
<evidence type="ECO:0000313" key="2">
    <source>
        <dbReference type="EnsemblMetazoa" id="G3428.2:cds"/>
    </source>
</evidence>
<feature type="region of interest" description="Disordered" evidence="1">
    <location>
        <begin position="64"/>
        <end position="95"/>
    </location>
</feature>
<name>A0A8W8MN97_MAGGI</name>
<organism evidence="2 3">
    <name type="scientific">Magallana gigas</name>
    <name type="common">Pacific oyster</name>
    <name type="synonym">Crassostrea gigas</name>
    <dbReference type="NCBI Taxonomy" id="29159"/>
    <lineage>
        <taxon>Eukaryota</taxon>
        <taxon>Metazoa</taxon>
        <taxon>Spiralia</taxon>
        <taxon>Lophotrochozoa</taxon>
        <taxon>Mollusca</taxon>
        <taxon>Bivalvia</taxon>
        <taxon>Autobranchia</taxon>
        <taxon>Pteriomorphia</taxon>
        <taxon>Ostreida</taxon>
        <taxon>Ostreoidea</taxon>
        <taxon>Ostreidae</taxon>
        <taxon>Magallana</taxon>
    </lineage>
</organism>
<accession>A0A8W8MN97</accession>
<dbReference type="EnsemblMetazoa" id="G3428.2">
    <property type="protein sequence ID" value="G3428.2:cds"/>
    <property type="gene ID" value="G3428"/>
</dbReference>
<keyword evidence="3" id="KW-1185">Reference proteome</keyword>
<feature type="region of interest" description="Disordered" evidence="1">
    <location>
        <begin position="314"/>
        <end position="369"/>
    </location>
</feature>
<feature type="region of interest" description="Disordered" evidence="1">
    <location>
        <begin position="286"/>
        <end position="305"/>
    </location>
</feature>
<evidence type="ECO:0000313" key="3">
    <source>
        <dbReference type="Proteomes" id="UP000005408"/>
    </source>
</evidence>
<dbReference type="Proteomes" id="UP000005408">
    <property type="component" value="Unassembled WGS sequence"/>
</dbReference>
<dbReference type="EnsemblMetazoa" id="G3428.1">
    <property type="protein sequence ID" value="G3428.1:cds"/>
    <property type="gene ID" value="G3428"/>
</dbReference>
<dbReference type="EnsemblMetazoa" id="G3428.3">
    <property type="protein sequence ID" value="G3428.3:cds"/>
    <property type="gene ID" value="G3428"/>
</dbReference>
<reference evidence="2" key="1">
    <citation type="submission" date="2022-08" db="UniProtKB">
        <authorList>
            <consortium name="EnsemblMetazoa"/>
        </authorList>
    </citation>
    <scope>IDENTIFICATION</scope>
    <source>
        <strain evidence="2">05x7-T-G4-1.051#20</strain>
    </source>
</reference>
<sequence>MPIDHYKMSIEAKPLYSVLGKSDAGSLMKIIRPLGSIRRAKLSNCSTTRSENLRKSLDVSAEGELVQSDSFSDTADDPDSRFEISADQQEESNSFREDQFLPKMQRTKNKVFESRYKIAASRNNESVKPAKLYNKRVVYLPMFRINVETYVGNEQDTRAVENTRQSLKMMIDKGRRQSRPSPRIQSASVKSYNFLTPGKEGDAPILDIASPRPLIQTKRSSVSNSRRNCNVTAMSECHCSVDGRRRLSEGTSDDTDRMEVNFECLDLNSSGDESVTDQDLVSIDNRTEISRAAPSETATMMSVRRKKSRAYVSLTDPYRHVRQSAKEQDQSKTGWPSYEDFRKMKQKPRNHNQSKKQPLEPKKPGNDVQKWVNIHYTKSKPPERYTPPPTFPKLDPIIVPSHTWVDCPMCEMAANTERGPTPCPPNSPVSYFTKSSPSPHHCHSDTKSQFRDSNATVRNTQTRNELSIPKVTVKILDTKQQLEEAKLSYSKFPN</sequence>
<evidence type="ECO:0000256" key="1">
    <source>
        <dbReference type="SAM" id="MobiDB-lite"/>
    </source>
</evidence>